<keyword evidence="1" id="KW-0227">DNA damage</keyword>
<dbReference type="InterPro" id="IPR036388">
    <property type="entry name" value="WH-like_DNA-bd_sf"/>
</dbReference>
<dbReference type="PANTHER" id="PTHR42942">
    <property type="entry name" value="6-O-METHYLGUANINE DNA METHYLTRANSFERASE"/>
    <property type="match status" value="1"/>
</dbReference>
<proteinExistence type="predicted"/>
<dbReference type="STRING" id="197479.BFW38_15575"/>
<evidence type="ECO:0000259" key="2">
    <source>
        <dbReference type="Pfam" id="PF01035"/>
    </source>
</evidence>
<evidence type="ECO:0000256" key="1">
    <source>
        <dbReference type="ARBA" id="ARBA00022763"/>
    </source>
</evidence>
<dbReference type="AlphaFoldDB" id="A0A1E2VET7"/>
<dbReference type="EMBL" id="MDTQ01000001">
    <property type="protein sequence ID" value="ODC05520.1"/>
    <property type="molecule type" value="Genomic_DNA"/>
</dbReference>
<reference evidence="3 4" key="1">
    <citation type="submission" date="2016-08" db="EMBL/GenBank/DDBJ databases">
        <authorList>
            <person name="Seilhamer J.J."/>
        </authorList>
    </citation>
    <scope>NUCLEOTIDE SEQUENCE [LARGE SCALE GENOMIC DNA]</scope>
    <source>
        <strain evidence="3 4">PH27A</strain>
    </source>
</reference>
<accession>A0A1E2VET7</accession>
<name>A0A1E2VET7_9GAMM</name>
<evidence type="ECO:0000313" key="3">
    <source>
        <dbReference type="EMBL" id="ODC05520.1"/>
    </source>
</evidence>
<dbReference type="Pfam" id="PF01035">
    <property type="entry name" value="DNA_binding_1"/>
    <property type="match status" value="1"/>
</dbReference>
<dbReference type="Proteomes" id="UP000094291">
    <property type="component" value="Unassembled WGS sequence"/>
</dbReference>
<keyword evidence="4" id="KW-1185">Reference proteome</keyword>
<dbReference type="InterPro" id="IPR052520">
    <property type="entry name" value="ATL_DNA_repair"/>
</dbReference>
<dbReference type="PANTHER" id="PTHR42942:SF1">
    <property type="entry name" value="ALKYLTRANSFERASE-LIKE PROTEIN 1"/>
    <property type="match status" value="1"/>
</dbReference>
<comment type="caution">
    <text evidence="3">The sequence shown here is derived from an EMBL/GenBank/DDBJ whole genome shotgun (WGS) entry which is preliminary data.</text>
</comment>
<dbReference type="GO" id="GO:0006281">
    <property type="term" value="P:DNA repair"/>
    <property type="evidence" value="ECO:0007669"/>
    <property type="project" value="InterPro"/>
</dbReference>
<protein>
    <recommendedName>
        <fullName evidence="2">Methylated-DNA-[protein]-cysteine S-methyltransferase DNA binding domain-containing protein</fullName>
    </recommendedName>
</protein>
<gene>
    <name evidence="3" type="ORF">BFW38_15575</name>
</gene>
<dbReference type="CDD" id="cd06445">
    <property type="entry name" value="ATase"/>
    <property type="match status" value="1"/>
</dbReference>
<sequence>MSPGLARLVEVLALLPPGRLMTYGELARQAALGSPRMSARLLGQLPDRERLPWWRIVNAQRRISEHGAQDEQHQRLAEEGLLPDTRGRYPISAFWP</sequence>
<dbReference type="InterPro" id="IPR036217">
    <property type="entry name" value="MethylDNA_cys_MeTrfase_DNAb"/>
</dbReference>
<dbReference type="SUPFAM" id="SSF46767">
    <property type="entry name" value="Methylated DNA-protein cysteine methyltransferase, C-terminal domain"/>
    <property type="match status" value="1"/>
</dbReference>
<dbReference type="Gene3D" id="1.10.10.10">
    <property type="entry name" value="Winged helix-like DNA-binding domain superfamily/Winged helix DNA-binding domain"/>
    <property type="match status" value="1"/>
</dbReference>
<organism evidence="3 4">
    <name type="scientific">Terasakiispira papahanaumokuakeensis</name>
    <dbReference type="NCBI Taxonomy" id="197479"/>
    <lineage>
        <taxon>Bacteria</taxon>
        <taxon>Pseudomonadati</taxon>
        <taxon>Pseudomonadota</taxon>
        <taxon>Gammaproteobacteria</taxon>
        <taxon>Oceanospirillales</taxon>
        <taxon>Terasakiispira</taxon>
    </lineage>
</organism>
<evidence type="ECO:0000313" key="4">
    <source>
        <dbReference type="Proteomes" id="UP000094291"/>
    </source>
</evidence>
<feature type="domain" description="Methylated-DNA-[protein]-cysteine S-methyltransferase DNA binding" evidence="2">
    <location>
        <begin position="7"/>
        <end position="80"/>
    </location>
</feature>
<dbReference type="GO" id="GO:0003824">
    <property type="term" value="F:catalytic activity"/>
    <property type="evidence" value="ECO:0007669"/>
    <property type="project" value="InterPro"/>
</dbReference>
<dbReference type="InterPro" id="IPR014048">
    <property type="entry name" value="MethylDNA_cys_MeTrfase_DNA-bd"/>
</dbReference>